<reference evidence="1 2" key="1">
    <citation type="journal article" date="2015" name="Genome Announc.">
        <title>Complete Genome Sequence of Caulobacter crescentus Siphophage Sansa.</title>
        <authorList>
            <person name="Vara L."/>
            <person name="Kane A.A."/>
            <person name="Cahill J.L."/>
            <person name="Rasche E.S."/>
            <person name="Kuty Everett G.F."/>
        </authorList>
    </citation>
    <scope>NUCLEOTIDE SEQUENCE [LARGE SCALE GENOMIC DNA]</scope>
</reference>
<organism evidence="1 2">
    <name type="scientific">Caulobacter phage Sansa</name>
    <dbReference type="NCBI Taxonomy" id="1675600"/>
    <lineage>
        <taxon>Viruses</taxon>
        <taxon>Duplodnaviria</taxon>
        <taxon>Heunggongvirae</taxon>
        <taxon>Uroviricota</taxon>
        <taxon>Caudoviricetes</taxon>
        <taxon>Sansavirus</taxon>
        <taxon>Sansavirus sansa</taxon>
        <taxon>Caulobacter virus Sansa</taxon>
    </lineage>
</organism>
<proteinExistence type="predicted"/>
<evidence type="ECO:0000313" key="1">
    <source>
        <dbReference type="EMBL" id="AKU43511.1"/>
    </source>
</evidence>
<accession>A0A0K1LLY1</accession>
<sequence length="287" mass="31318">MPINKHYAVPGQPAVIVYKDGVPSARWPLDAGPGAHACAAEWAQQYGGEVHEYDGSLENSDAWHYDADARQLRDGNGLPVASDVGPADARTILSMQRALFEMVDTVPRTGAVADAYNDCARISLAGLRGEMCPAEDAAAEDPEAERIGEVLTRFLSYEAQAFHEDTPIDLADLCTFIGEVRQDLKRAMLSRDLATLPTAAELRIHIKNGGVTDVEASTELKGLTIVTLDYDNDFTARGLLHMVNAAPDGEEENFRPVYVVEQTPMVRALPPILDAEDDQFDAMFEED</sequence>
<gene>
    <name evidence="1" type="ORF">CPT_Sansa107</name>
</gene>
<dbReference type="EMBL" id="KT001913">
    <property type="protein sequence ID" value="AKU43511.1"/>
    <property type="molecule type" value="Genomic_DNA"/>
</dbReference>
<name>A0A0K1LLY1_9CAUD</name>
<protein>
    <submittedName>
        <fullName evidence="1">Uncharacterized protein</fullName>
    </submittedName>
</protein>
<evidence type="ECO:0000313" key="2">
    <source>
        <dbReference type="Proteomes" id="UP000225322"/>
    </source>
</evidence>
<keyword evidence="2" id="KW-1185">Reference proteome</keyword>
<dbReference type="Proteomes" id="UP000225322">
    <property type="component" value="Segment"/>
</dbReference>